<evidence type="ECO:0000313" key="3">
    <source>
        <dbReference type="Proteomes" id="UP001253545"/>
    </source>
</evidence>
<organism evidence="2 3">
    <name type="scientific">Glaciecola petra</name>
    <dbReference type="NCBI Taxonomy" id="3075602"/>
    <lineage>
        <taxon>Bacteria</taxon>
        <taxon>Pseudomonadati</taxon>
        <taxon>Pseudomonadota</taxon>
        <taxon>Gammaproteobacteria</taxon>
        <taxon>Alteromonadales</taxon>
        <taxon>Alteromonadaceae</taxon>
        <taxon>Glaciecola</taxon>
    </lineage>
</organism>
<feature type="chain" id="PRO_5046629090" evidence="1">
    <location>
        <begin position="23"/>
        <end position="170"/>
    </location>
</feature>
<keyword evidence="1" id="KW-0732">Signal</keyword>
<dbReference type="EMBL" id="JAVRHX010000002">
    <property type="protein sequence ID" value="MDT0594867.1"/>
    <property type="molecule type" value="Genomic_DNA"/>
</dbReference>
<sequence>MQKINIYLVAMFISFFVQTIIAQESNSEDVDRIVKDKTVKPATLHQQVKNKMGKVGPNQFVELYHIEKGMIDSKTIMDLPISSFKRLFLFHKQGLVMLSRQNTQCLWRLVENTMLKQDVDEVALATYMIATGTNDLSQMVFNESVVTKEKKNEVNLLVNKYLNRRSDCID</sequence>
<protein>
    <submittedName>
        <fullName evidence="2">Uncharacterized protein</fullName>
    </submittedName>
</protein>
<name>A0ABU2ZQH7_9ALTE</name>
<keyword evidence="3" id="KW-1185">Reference proteome</keyword>
<reference evidence="2 3" key="1">
    <citation type="submission" date="2023-09" db="EMBL/GenBank/DDBJ databases">
        <authorList>
            <person name="Rey-Velasco X."/>
        </authorList>
    </citation>
    <scope>NUCLEOTIDE SEQUENCE [LARGE SCALE GENOMIC DNA]</scope>
    <source>
        <strain evidence="2 3">P117</strain>
    </source>
</reference>
<comment type="caution">
    <text evidence="2">The sequence shown here is derived from an EMBL/GenBank/DDBJ whole genome shotgun (WGS) entry which is preliminary data.</text>
</comment>
<dbReference type="RefSeq" id="WP_311368387.1">
    <property type="nucleotide sequence ID" value="NZ_JAVRHX010000002.1"/>
</dbReference>
<evidence type="ECO:0000313" key="2">
    <source>
        <dbReference type="EMBL" id="MDT0594867.1"/>
    </source>
</evidence>
<evidence type="ECO:0000256" key="1">
    <source>
        <dbReference type="SAM" id="SignalP"/>
    </source>
</evidence>
<proteinExistence type="predicted"/>
<accession>A0ABU2ZQH7</accession>
<feature type="signal peptide" evidence="1">
    <location>
        <begin position="1"/>
        <end position="22"/>
    </location>
</feature>
<gene>
    <name evidence="2" type="ORF">RM552_08455</name>
</gene>
<dbReference type="Proteomes" id="UP001253545">
    <property type="component" value="Unassembled WGS sequence"/>
</dbReference>